<evidence type="ECO:0000313" key="3">
    <source>
        <dbReference type="EMBL" id="RZQ52381.1"/>
    </source>
</evidence>
<feature type="domain" description="Integrase catalytic" evidence="1">
    <location>
        <begin position="1"/>
        <end position="47"/>
    </location>
</feature>
<accession>A0A4Q7IKZ9</accession>
<dbReference type="AlphaFoldDB" id="A0A4Q7IKZ9"/>
<dbReference type="RefSeq" id="WP_165385591.1">
    <property type="nucleotide sequence ID" value="NZ_PPSX01000057.1"/>
</dbReference>
<dbReference type="Proteomes" id="UP000291338">
    <property type="component" value="Unassembled WGS sequence"/>
</dbReference>
<gene>
    <name evidence="3" type="ORF">C1E23_14625</name>
    <name evidence="2" type="ORF">C1E23_16700</name>
</gene>
<reference evidence="3 4" key="1">
    <citation type="submission" date="2018-01" db="EMBL/GenBank/DDBJ databases">
        <title>Co-occurrence of chitin degradation, pigmentation and bioactivity in marine Pseudoalteromonas.</title>
        <authorList>
            <person name="Paulsen S."/>
            <person name="Gram L."/>
            <person name="Machado H."/>
        </authorList>
    </citation>
    <scope>NUCLEOTIDE SEQUENCE [LARGE SCALE GENOMIC DNA]</scope>
    <source>
        <strain evidence="3 4">S3898</strain>
    </source>
</reference>
<protein>
    <submittedName>
        <fullName evidence="3">IS3 family transposase</fullName>
    </submittedName>
</protein>
<dbReference type="SUPFAM" id="SSF53098">
    <property type="entry name" value="Ribonuclease H-like"/>
    <property type="match status" value="1"/>
</dbReference>
<sequence length="50" mass="6103">KVELIFYEKYQSLEEVKASIFEYIEVFYNRVRLHSALGYLSPMEYESRYA</sequence>
<organism evidence="3 4">
    <name type="scientific">Pseudoalteromonas phenolica</name>
    <dbReference type="NCBI Taxonomy" id="161398"/>
    <lineage>
        <taxon>Bacteria</taxon>
        <taxon>Pseudomonadati</taxon>
        <taxon>Pseudomonadota</taxon>
        <taxon>Gammaproteobacteria</taxon>
        <taxon>Alteromonadales</taxon>
        <taxon>Pseudoalteromonadaceae</taxon>
        <taxon>Pseudoalteromonas</taxon>
    </lineage>
</organism>
<dbReference type="PANTHER" id="PTHR46889:SF4">
    <property type="entry name" value="TRANSPOSASE INSO FOR INSERTION SEQUENCE ELEMENT IS911B-RELATED"/>
    <property type="match status" value="1"/>
</dbReference>
<proteinExistence type="predicted"/>
<feature type="non-terminal residue" evidence="3">
    <location>
        <position position="1"/>
    </location>
</feature>
<dbReference type="GO" id="GO:0015074">
    <property type="term" value="P:DNA integration"/>
    <property type="evidence" value="ECO:0007669"/>
    <property type="project" value="InterPro"/>
</dbReference>
<comment type="caution">
    <text evidence="3">The sequence shown here is derived from an EMBL/GenBank/DDBJ whole genome shotgun (WGS) entry which is preliminary data.</text>
</comment>
<dbReference type="EMBL" id="PPSX01000069">
    <property type="protein sequence ID" value="RZQ51967.1"/>
    <property type="molecule type" value="Genomic_DNA"/>
</dbReference>
<evidence type="ECO:0000313" key="4">
    <source>
        <dbReference type="Proteomes" id="UP000291338"/>
    </source>
</evidence>
<dbReference type="InterPro" id="IPR012337">
    <property type="entry name" value="RNaseH-like_sf"/>
</dbReference>
<name>A0A4Q7IKZ9_9GAMM</name>
<dbReference type="Pfam" id="PF13333">
    <property type="entry name" value="rve_2"/>
    <property type="match status" value="1"/>
</dbReference>
<dbReference type="InterPro" id="IPR050900">
    <property type="entry name" value="Transposase_IS3/IS150/IS904"/>
</dbReference>
<dbReference type="InterPro" id="IPR001584">
    <property type="entry name" value="Integrase_cat-core"/>
</dbReference>
<dbReference type="EMBL" id="PPSX01000057">
    <property type="protein sequence ID" value="RZQ52381.1"/>
    <property type="molecule type" value="Genomic_DNA"/>
</dbReference>
<dbReference type="PANTHER" id="PTHR46889">
    <property type="entry name" value="TRANSPOSASE INSF FOR INSERTION SEQUENCE IS3B-RELATED"/>
    <property type="match status" value="1"/>
</dbReference>
<evidence type="ECO:0000259" key="1">
    <source>
        <dbReference type="Pfam" id="PF13333"/>
    </source>
</evidence>
<evidence type="ECO:0000313" key="2">
    <source>
        <dbReference type="EMBL" id="RZQ51967.1"/>
    </source>
</evidence>